<dbReference type="PRINTS" id="PR00420">
    <property type="entry name" value="RNGMNOXGNASE"/>
</dbReference>
<dbReference type="NCBIfam" id="TIGR01988">
    <property type="entry name" value="Ubi-OHases"/>
    <property type="match status" value="1"/>
</dbReference>
<keyword evidence="4" id="KW-0285">Flavoprotein</keyword>
<dbReference type="InterPro" id="IPR002938">
    <property type="entry name" value="FAD-bd"/>
</dbReference>
<dbReference type="RefSeq" id="WP_028372467.1">
    <property type="nucleotide sequence ID" value="NZ_CAAAJD010000004.1"/>
</dbReference>
<comment type="cofactor">
    <cofactor evidence="1">
        <name>FAD</name>
        <dbReference type="ChEBI" id="CHEBI:57692"/>
    </cofactor>
</comment>
<gene>
    <name evidence="9" type="primary">ubiH_1</name>
    <name evidence="9" type="ORF">Llan_2354</name>
</gene>
<organism evidence="9 10">
    <name type="scientific">Legionella lansingensis</name>
    <dbReference type="NCBI Taxonomy" id="45067"/>
    <lineage>
        <taxon>Bacteria</taxon>
        <taxon>Pseudomonadati</taxon>
        <taxon>Pseudomonadota</taxon>
        <taxon>Gammaproteobacteria</taxon>
        <taxon>Legionellales</taxon>
        <taxon>Legionellaceae</taxon>
        <taxon>Legionella</taxon>
    </lineage>
</organism>
<dbReference type="Pfam" id="PF01494">
    <property type="entry name" value="FAD_binding_3"/>
    <property type="match status" value="1"/>
</dbReference>
<sequence>MTGHFDIMVAGGGIVGLTAALAMASRGFKVAVLDGSPLTTDCKEFDPRVYAINLASQELLEKLGVWQQLDKSRRSPYRHMHVWDAMNKASIDFDARMIVANALGHILEESILKTALLKQVEAQEKITVFARTKVEKVEQKEENIAIESTSHTWTAQLLMIADGANSFCRQLLKVPLITWPYHQEAIVALVNTEKPHQQTAYQVFNPDGPLAFLPLADDHLCSIVWSTTPAHAKRLMHAAEHDFSEELTIAFAHRLGQVSVRSTRYCFPLTMRHAKNYSGKSWILLGDAAHTIHPLAGLGLNVGLADVATWLGCLDNTANKISNRALGSYQRQRKSAVWQIIALMGGLKTLFSNPLSPVIALRGAGLRICNNINALKKFFIAQAAGKSVEP</sequence>
<keyword evidence="6" id="KW-0560">Oxidoreductase</keyword>
<evidence type="ECO:0000313" key="9">
    <source>
        <dbReference type="EMBL" id="KTD18751.1"/>
    </source>
</evidence>
<dbReference type="GO" id="GO:0004497">
    <property type="term" value="F:monooxygenase activity"/>
    <property type="evidence" value="ECO:0007669"/>
    <property type="project" value="UniProtKB-KW"/>
</dbReference>
<dbReference type="GO" id="GO:0016705">
    <property type="term" value="F:oxidoreductase activity, acting on paired donors, with incorporation or reduction of molecular oxygen"/>
    <property type="evidence" value="ECO:0007669"/>
    <property type="project" value="InterPro"/>
</dbReference>
<dbReference type="SUPFAM" id="SSF51905">
    <property type="entry name" value="FAD/NAD(P)-binding domain"/>
    <property type="match status" value="1"/>
</dbReference>
<dbReference type="Gene3D" id="3.50.50.60">
    <property type="entry name" value="FAD/NAD(P)-binding domain"/>
    <property type="match status" value="2"/>
</dbReference>
<accession>A0A0W0VF74</accession>
<evidence type="ECO:0000256" key="1">
    <source>
        <dbReference type="ARBA" id="ARBA00001974"/>
    </source>
</evidence>
<comment type="pathway">
    <text evidence="2">Cofactor biosynthesis; ubiquinone biosynthesis.</text>
</comment>
<dbReference type="GO" id="GO:0006744">
    <property type="term" value="P:ubiquinone biosynthetic process"/>
    <property type="evidence" value="ECO:0007669"/>
    <property type="project" value="UniProtKB-UniPathway"/>
</dbReference>
<evidence type="ECO:0000259" key="8">
    <source>
        <dbReference type="Pfam" id="PF01494"/>
    </source>
</evidence>
<dbReference type="InterPro" id="IPR010971">
    <property type="entry name" value="UbiH/COQ6"/>
</dbReference>
<dbReference type="InterPro" id="IPR036188">
    <property type="entry name" value="FAD/NAD-bd_sf"/>
</dbReference>
<dbReference type="EMBL" id="LNYI01000057">
    <property type="protein sequence ID" value="KTD18751.1"/>
    <property type="molecule type" value="Genomic_DNA"/>
</dbReference>
<protein>
    <submittedName>
        <fullName evidence="9">2-polyprenyl-6-methoxyphenol hydroxylase</fullName>
    </submittedName>
</protein>
<keyword evidence="5" id="KW-0274">FAD</keyword>
<dbReference type="PANTHER" id="PTHR43876:SF7">
    <property type="entry name" value="UBIQUINONE BIOSYNTHESIS MONOOXYGENASE COQ6, MITOCHONDRIAL"/>
    <property type="match status" value="1"/>
</dbReference>
<dbReference type="eggNOG" id="COG0654">
    <property type="taxonomic scope" value="Bacteria"/>
</dbReference>
<keyword evidence="7" id="KW-0503">Monooxygenase</keyword>
<evidence type="ECO:0000256" key="6">
    <source>
        <dbReference type="ARBA" id="ARBA00023002"/>
    </source>
</evidence>
<evidence type="ECO:0000256" key="5">
    <source>
        <dbReference type="ARBA" id="ARBA00022827"/>
    </source>
</evidence>
<dbReference type="AlphaFoldDB" id="A0A0W0VF74"/>
<dbReference type="GO" id="GO:0071949">
    <property type="term" value="F:FAD binding"/>
    <property type="evidence" value="ECO:0007669"/>
    <property type="project" value="InterPro"/>
</dbReference>
<dbReference type="UniPathway" id="UPA00232"/>
<proteinExistence type="inferred from homology"/>
<evidence type="ECO:0000256" key="4">
    <source>
        <dbReference type="ARBA" id="ARBA00022630"/>
    </source>
</evidence>
<dbReference type="Proteomes" id="UP000054869">
    <property type="component" value="Unassembled WGS sequence"/>
</dbReference>
<dbReference type="OrthoDB" id="9769565at2"/>
<reference evidence="9 10" key="1">
    <citation type="submission" date="2015-11" db="EMBL/GenBank/DDBJ databases">
        <title>Genomic analysis of 38 Legionella species identifies large and diverse effector repertoires.</title>
        <authorList>
            <person name="Burstein D."/>
            <person name="Amaro F."/>
            <person name="Zusman T."/>
            <person name="Lifshitz Z."/>
            <person name="Cohen O."/>
            <person name="Gilbert J.A."/>
            <person name="Pupko T."/>
            <person name="Shuman H.A."/>
            <person name="Segal G."/>
        </authorList>
    </citation>
    <scope>NUCLEOTIDE SEQUENCE [LARGE SCALE GENOMIC DNA]</scope>
    <source>
        <strain evidence="9 10">ATCC 49751</strain>
    </source>
</reference>
<feature type="domain" description="FAD-binding" evidence="8">
    <location>
        <begin position="6"/>
        <end position="341"/>
    </location>
</feature>
<evidence type="ECO:0000256" key="7">
    <source>
        <dbReference type="ARBA" id="ARBA00023033"/>
    </source>
</evidence>
<dbReference type="PANTHER" id="PTHR43876">
    <property type="entry name" value="UBIQUINONE BIOSYNTHESIS MONOOXYGENASE COQ6, MITOCHONDRIAL"/>
    <property type="match status" value="1"/>
</dbReference>
<keyword evidence="10" id="KW-1185">Reference proteome</keyword>
<evidence type="ECO:0000256" key="2">
    <source>
        <dbReference type="ARBA" id="ARBA00004749"/>
    </source>
</evidence>
<comment type="caution">
    <text evidence="9">The sequence shown here is derived from an EMBL/GenBank/DDBJ whole genome shotgun (WGS) entry which is preliminary data.</text>
</comment>
<evidence type="ECO:0000256" key="3">
    <source>
        <dbReference type="ARBA" id="ARBA00005349"/>
    </source>
</evidence>
<name>A0A0W0VF74_9GAMM</name>
<dbReference type="InterPro" id="IPR051205">
    <property type="entry name" value="UbiH/COQ6_monooxygenase"/>
</dbReference>
<dbReference type="PATRIC" id="fig|45067.4.peg.2473"/>
<dbReference type="STRING" id="45067.Llan_2354"/>
<evidence type="ECO:0000313" key="10">
    <source>
        <dbReference type="Proteomes" id="UP000054869"/>
    </source>
</evidence>
<comment type="similarity">
    <text evidence="3">Belongs to the UbiH/COQ6 family.</text>
</comment>